<dbReference type="FunFam" id="3.40.1170.60:FF:000003">
    <property type="entry name" value="DNA polymerase eta"/>
    <property type="match status" value="1"/>
</dbReference>
<accession>T1K7Z9</accession>
<dbReference type="InterPro" id="IPR017961">
    <property type="entry name" value="DNA_pol_Y-fam_little_finger"/>
</dbReference>
<feature type="domain" description="UmuC" evidence="16">
    <location>
        <begin position="6"/>
        <end position="219"/>
    </location>
</feature>
<dbReference type="GO" id="GO:0003887">
    <property type="term" value="F:DNA-directed DNA polymerase activity"/>
    <property type="evidence" value="ECO:0007669"/>
    <property type="project" value="UniProtKB-EC"/>
</dbReference>
<dbReference type="Gene3D" id="3.30.70.270">
    <property type="match status" value="1"/>
</dbReference>
<evidence type="ECO:0000259" key="16">
    <source>
        <dbReference type="PROSITE" id="PS50173"/>
    </source>
</evidence>
<dbReference type="PIRSF" id="PIRSF036603">
    <property type="entry name" value="DPol_eta"/>
    <property type="match status" value="1"/>
</dbReference>
<dbReference type="PANTHER" id="PTHR45873">
    <property type="entry name" value="DNA POLYMERASE ETA"/>
    <property type="match status" value="1"/>
</dbReference>
<keyword evidence="7" id="KW-0548">Nucleotidyltransferase</keyword>
<keyword evidence="18" id="KW-1185">Reference proteome</keyword>
<evidence type="ECO:0000256" key="10">
    <source>
        <dbReference type="ARBA" id="ARBA00022842"/>
    </source>
</evidence>
<dbReference type="GO" id="GO:0006281">
    <property type="term" value="P:DNA repair"/>
    <property type="evidence" value="ECO:0007669"/>
    <property type="project" value="UniProtKB-KW"/>
</dbReference>
<dbReference type="InterPro" id="IPR043502">
    <property type="entry name" value="DNA/RNA_pol_sf"/>
</dbReference>
<dbReference type="EC" id="2.7.7.7" evidence="5"/>
<keyword evidence="10" id="KW-0460">Magnesium</keyword>
<dbReference type="InterPro" id="IPR043128">
    <property type="entry name" value="Rev_trsase/Diguanyl_cyclase"/>
</dbReference>
<dbReference type="PANTHER" id="PTHR45873:SF1">
    <property type="entry name" value="DNA POLYMERASE ETA"/>
    <property type="match status" value="1"/>
</dbReference>
<proteinExistence type="inferred from homology"/>
<evidence type="ECO:0000256" key="5">
    <source>
        <dbReference type="ARBA" id="ARBA00012417"/>
    </source>
</evidence>
<evidence type="ECO:0000256" key="13">
    <source>
        <dbReference type="ARBA" id="ARBA00044975"/>
    </source>
</evidence>
<dbReference type="GO" id="GO:0005657">
    <property type="term" value="C:replication fork"/>
    <property type="evidence" value="ECO:0007669"/>
    <property type="project" value="TreeGrafter"/>
</dbReference>
<evidence type="ECO:0000256" key="15">
    <source>
        <dbReference type="SAM" id="MobiDB-lite"/>
    </source>
</evidence>
<dbReference type="Pfam" id="PF21704">
    <property type="entry name" value="POLH-Rev1_HhH"/>
    <property type="match status" value="1"/>
</dbReference>
<dbReference type="InterPro" id="IPR036775">
    <property type="entry name" value="DNA_pol_Y-fam_lit_finger_sf"/>
</dbReference>
<dbReference type="Gene3D" id="3.30.1490.100">
    <property type="entry name" value="DNA polymerase, Y-family, little finger domain"/>
    <property type="match status" value="1"/>
</dbReference>
<dbReference type="GO" id="GO:0042276">
    <property type="term" value="P:error-prone translesion synthesis"/>
    <property type="evidence" value="ECO:0007669"/>
    <property type="project" value="TreeGrafter"/>
</dbReference>
<comment type="catalytic activity">
    <reaction evidence="14">
        <text>DNA(n) + a 2'-deoxyribonucleoside 5'-triphosphate = DNA(n+1) + diphosphate</text>
        <dbReference type="Rhea" id="RHEA:22508"/>
        <dbReference type="Rhea" id="RHEA-COMP:17339"/>
        <dbReference type="Rhea" id="RHEA-COMP:17340"/>
        <dbReference type="ChEBI" id="CHEBI:33019"/>
        <dbReference type="ChEBI" id="CHEBI:61560"/>
        <dbReference type="ChEBI" id="CHEBI:173112"/>
        <dbReference type="EC" id="2.7.7.7"/>
    </reaction>
</comment>
<feature type="region of interest" description="Disordered" evidence="15">
    <location>
        <begin position="401"/>
        <end position="494"/>
    </location>
</feature>
<evidence type="ECO:0000256" key="12">
    <source>
        <dbReference type="ARBA" id="ARBA00023242"/>
    </source>
</evidence>
<evidence type="ECO:0000256" key="4">
    <source>
        <dbReference type="ARBA" id="ARBA00010945"/>
    </source>
</evidence>
<name>T1K7Z9_TETUR</name>
<feature type="compositionally biased region" description="Polar residues" evidence="15">
    <location>
        <begin position="451"/>
        <end position="494"/>
    </location>
</feature>
<comment type="similarity">
    <text evidence="4">Belongs to the DNA polymerase type-Y family.</text>
</comment>
<keyword evidence="11" id="KW-0234">DNA repair</keyword>
<dbReference type="Pfam" id="PF00817">
    <property type="entry name" value="IMS"/>
    <property type="match status" value="1"/>
</dbReference>
<dbReference type="GO" id="GO:0005634">
    <property type="term" value="C:nucleus"/>
    <property type="evidence" value="ECO:0007669"/>
    <property type="project" value="UniProtKB-SubCell"/>
</dbReference>
<comment type="cofactor">
    <cofactor evidence="1">
        <name>Mn(2+)</name>
        <dbReference type="ChEBI" id="CHEBI:29035"/>
    </cofactor>
</comment>
<dbReference type="EnsemblMetazoa" id="tetur06g06180.1">
    <property type="protein sequence ID" value="tetur06g06180.1"/>
    <property type="gene ID" value="tetur06g06180"/>
</dbReference>
<reference evidence="17" key="2">
    <citation type="submission" date="2015-06" db="UniProtKB">
        <authorList>
            <consortium name="EnsemblMetazoa"/>
        </authorList>
    </citation>
    <scope>IDENTIFICATION</scope>
</reference>
<dbReference type="InterPro" id="IPR001126">
    <property type="entry name" value="UmuC"/>
</dbReference>
<dbReference type="SUPFAM" id="SSF56672">
    <property type="entry name" value="DNA/RNA polymerases"/>
    <property type="match status" value="1"/>
</dbReference>
<dbReference type="PROSITE" id="PS50173">
    <property type="entry name" value="UMUC"/>
    <property type="match status" value="1"/>
</dbReference>
<dbReference type="GO" id="GO:0009411">
    <property type="term" value="P:response to UV"/>
    <property type="evidence" value="ECO:0007669"/>
    <property type="project" value="UniProtKB-ARBA"/>
</dbReference>
<evidence type="ECO:0000256" key="6">
    <source>
        <dbReference type="ARBA" id="ARBA00022679"/>
    </source>
</evidence>
<evidence type="ECO:0000256" key="2">
    <source>
        <dbReference type="ARBA" id="ARBA00001946"/>
    </source>
</evidence>
<dbReference type="eggNOG" id="KOG2095">
    <property type="taxonomic scope" value="Eukaryota"/>
</dbReference>
<dbReference type="GO" id="GO:0003684">
    <property type="term" value="F:damaged DNA binding"/>
    <property type="evidence" value="ECO:0007669"/>
    <property type="project" value="InterPro"/>
</dbReference>
<evidence type="ECO:0000256" key="11">
    <source>
        <dbReference type="ARBA" id="ARBA00023204"/>
    </source>
</evidence>
<feature type="compositionally biased region" description="Polar residues" evidence="15">
    <location>
        <begin position="418"/>
        <end position="434"/>
    </location>
</feature>
<keyword evidence="6" id="KW-0808">Transferase</keyword>
<keyword evidence="9" id="KW-0227">DNA damage</keyword>
<evidence type="ECO:0000256" key="14">
    <source>
        <dbReference type="ARBA" id="ARBA00049244"/>
    </source>
</evidence>
<dbReference type="GO" id="GO:0046872">
    <property type="term" value="F:metal ion binding"/>
    <property type="evidence" value="ECO:0007669"/>
    <property type="project" value="UniProtKB-KW"/>
</dbReference>
<evidence type="ECO:0000313" key="18">
    <source>
        <dbReference type="Proteomes" id="UP000015104"/>
    </source>
</evidence>
<dbReference type="EMBL" id="CAEY01001815">
    <property type="status" value="NOT_ANNOTATED_CDS"/>
    <property type="molecule type" value="Genomic_DNA"/>
</dbReference>
<reference evidence="18" key="1">
    <citation type="submission" date="2011-08" db="EMBL/GenBank/DDBJ databases">
        <authorList>
            <person name="Rombauts S."/>
        </authorList>
    </citation>
    <scope>NUCLEOTIDE SEQUENCE</scope>
    <source>
        <strain evidence="18">London</strain>
    </source>
</reference>
<dbReference type="InterPro" id="IPR052230">
    <property type="entry name" value="DNA_polymerase_eta"/>
</dbReference>
<evidence type="ECO:0000256" key="9">
    <source>
        <dbReference type="ARBA" id="ARBA00022763"/>
    </source>
</evidence>
<dbReference type="FunFam" id="1.10.150.20:FF:000014">
    <property type="entry name" value="Polymerase (DNA directed), eta"/>
    <property type="match status" value="1"/>
</dbReference>
<dbReference type="Pfam" id="PF11799">
    <property type="entry name" value="IMS_C"/>
    <property type="match status" value="1"/>
</dbReference>
<dbReference type="GO" id="GO:0035861">
    <property type="term" value="C:site of double-strand break"/>
    <property type="evidence" value="ECO:0007669"/>
    <property type="project" value="TreeGrafter"/>
</dbReference>
<comment type="subcellular location">
    <subcellularLocation>
        <location evidence="3">Nucleus</location>
    </subcellularLocation>
</comment>
<dbReference type="HOGENOM" id="CLU_501887_0_0_1"/>
<organism evidence="17 18">
    <name type="scientific">Tetranychus urticae</name>
    <name type="common">Two-spotted spider mite</name>
    <dbReference type="NCBI Taxonomy" id="32264"/>
    <lineage>
        <taxon>Eukaryota</taxon>
        <taxon>Metazoa</taxon>
        <taxon>Ecdysozoa</taxon>
        <taxon>Arthropoda</taxon>
        <taxon>Chelicerata</taxon>
        <taxon>Arachnida</taxon>
        <taxon>Acari</taxon>
        <taxon>Acariformes</taxon>
        <taxon>Trombidiformes</taxon>
        <taxon>Prostigmata</taxon>
        <taxon>Eleutherengona</taxon>
        <taxon>Raphignathae</taxon>
        <taxon>Tetranychoidea</taxon>
        <taxon>Tetranychidae</taxon>
        <taxon>Tetranychus</taxon>
    </lineage>
</organism>
<dbReference type="Proteomes" id="UP000015104">
    <property type="component" value="Unassembled WGS sequence"/>
</dbReference>
<dbReference type="AlphaFoldDB" id="T1K7Z9"/>
<evidence type="ECO:0000313" key="17">
    <source>
        <dbReference type="EnsemblMetazoa" id="tetur06g06180.1"/>
    </source>
</evidence>
<dbReference type="SUPFAM" id="SSF100879">
    <property type="entry name" value="Lesion bypass DNA polymerase (Y-family), little finger domain"/>
    <property type="match status" value="1"/>
</dbReference>
<evidence type="ECO:0000256" key="8">
    <source>
        <dbReference type="ARBA" id="ARBA00022723"/>
    </source>
</evidence>
<evidence type="ECO:0000256" key="7">
    <source>
        <dbReference type="ARBA" id="ARBA00022695"/>
    </source>
</evidence>
<evidence type="ECO:0000256" key="3">
    <source>
        <dbReference type="ARBA" id="ARBA00004123"/>
    </source>
</evidence>
<keyword evidence="8" id="KW-0479">Metal-binding</keyword>
<keyword evidence="12" id="KW-0539">Nucleus</keyword>
<dbReference type="Gene3D" id="3.40.1170.60">
    <property type="match status" value="1"/>
</dbReference>
<comment type="cofactor">
    <cofactor evidence="2">
        <name>Mg(2+)</name>
        <dbReference type="ChEBI" id="CHEBI:18420"/>
    </cofactor>
</comment>
<evidence type="ECO:0000256" key="1">
    <source>
        <dbReference type="ARBA" id="ARBA00001936"/>
    </source>
</evidence>
<dbReference type="STRING" id="32264.T1K7Z9"/>
<dbReference type="Gene3D" id="1.10.150.20">
    <property type="entry name" value="5' to 3' exonuclease, C-terminal subdomain"/>
    <property type="match status" value="1"/>
</dbReference>
<sequence length="543" mass="60939">MRDKIIALIDMDCFYVQVEQRADPQYWGKPCAVAQYNPWRGGGIIAVGYEARAFGVKRGFRGDDAKAVCPDIHMFMVEEERGKANLSKYRNASIEVMNVISSFSPLITVERASIDEAFLDLTQYDLNEIEAAKLKHFYEGATLFSNEERLLIGASAVKQIRAAILQDTQFKCSAGISHNKTLSKLAAGMNKPNCQTILAYSGVPKIYENTRIDKVRNLGGKLGDELKNKLGITTMGQLAAIPSAHLTSLYAGKTLNWLMNLREGIDEEAVVARQIPKSIGCGKNFPGKSSLSTNEQVTHWFGQLCGELVERITEDRERNKRTSKLLTVHIKFNTKGDISKSLPMHGMTSERMVEYITKHVLSKYMKEDGSMIDPIVRASVTASKFVDSDLTWRNAKLEQYFQRVDKPQPGNTEEIKPTPSTSGAENDSSTSTTRAEPDFNNYRDLPFASNLFPSESNGTTISTDSIEPNQDPRSSPRNYASTRTNQVNESDNSNDSNLAALFARFSDQNDFNRPTVKRGFFYRKTLELQKKRRLEKGIIRRKS</sequence>
<protein>
    <recommendedName>
        <fullName evidence="13">DNA polymerase eta</fullName>
        <ecNumber evidence="5">2.7.7.7</ecNumber>
    </recommendedName>
</protein>